<feature type="chain" id="PRO_5013213475" description="Galactose oxidase" evidence="3">
    <location>
        <begin position="18"/>
        <end position="432"/>
    </location>
</feature>
<dbReference type="AlphaFoldDB" id="A0A250JXQ0"/>
<dbReference type="InterPro" id="IPR006652">
    <property type="entry name" value="Kelch_1"/>
</dbReference>
<dbReference type="InterPro" id="IPR011043">
    <property type="entry name" value="Gal_Oxase/kelch_b-propeller"/>
</dbReference>
<gene>
    <name evidence="4" type="ORF">MYMAC_003893</name>
</gene>
<dbReference type="Proteomes" id="UP000217343">
    <property type="component" value="Chromosome"/>
</dbReference>
<evidence type="ECO:0008006" key="6">
    <source>
        <dbReference type="Google" id="ProtNLM"/>
    </source>
</evidence>
<reference evidence="4 5" key="1">
    <citation type="submission" date="2017-06" db="EMBL/GenBank/DDBJ databases">
        <title>Sequencing and comparative analysis of myxobacterial genomes.</title>
        <authorList>
            <person name="Rupp O."/>
            <person name="Goesmann A."/>
            <person name="Sogaard-Andersen L."/>
        </authorList>
    </citation>
    <scope>NUCLEOTIDE SEQUENCE [LARGE SCALE GENOMIC DNA]</scope>
    <source>
        <strain evidence="4 5">DSM 14697</strain>
    </source>
</reference>
<feature type="signal peptide" evidence="3">
    <location>
        <begin position="1"/>
        <end position="17"/>
    </location>
</feature>
<protein>
    <recommendedName>
        <fullName evidence="6">Galactose oxidase</fullName>
    </recommendedName>
</protein>
<dbReference type="Gene3D" id="2.130.10.80">
    <property type="entry name" value="Galactose oxidase/kelch, beta-propeller"/>
    <property type="match status" value="3"/>
</dbReference>
<keyword evidence="3" id="KW-0732">Signal</keyword>
<dbReference type="SUPFAM" id="SSF117281">
    <property type="entry name" value="Kelch motif"/>
    <property type="match status" value="1"/>
</dbReference>
<evidence type="ECO:0000256" key="3">
    <source>
        <dbReference type="SAM" id="SignalP"/>
    </source>
</evidence>
<keyword evidence="5" id="KW-1185">Reference proteome</keyword>
<dbReference type="EMBL" id="CP022203">
    <property type="protein sequence ID" value="ATB48267.1"/>
    <property type="molecule type" value="Genomic_DNA"/>
</dbReference>
<dbReference type="Gene3D" id="2.120.10.80">
    <property type="entry name" value="Kelch-type beta propeller"/>
    <property type="match status" value="2"/>
</dbReference>
<dbReference type="SMART" id="SM00612">
    <property type="entry name" value="Kelch"/>
    <property type="match status" value="6"/>
</dbReference>
<evidence type="ECO:0000256" key="2">
    <source>
        <dbReference type="ARBA" id="ARBA00022737"/>
    </source>
</evidence>
<organism evidence="4 5">
    <name type="scientific">Corallococcus macrosporus DSM 14697</name>
    <dbReference type="NCBI Taxonomy" id="1189310"/>
    <lineage>
        <taxon>Bacteria</taxon>
        <taxon>Pseudomonadati</taxon>
        <taxon>Myxococcota</taxon>
        <taxon>Myxococcia</taxon>
        <taxon>Myxococcales</taxon>
        <taxon>Cystobacterineae</taxon>
        <taxon>Myxococcaceae</taxon>
        <taxon>Corallococcus</taxon>
    </lineage>
</organism>
<evidence type="ECO:0000256" key="1">
    <source>
        <dbReference type="ARBA" id="ARBA00022441"/>
    </source>
</evidence>
<dbReference type="PANTHER" id="PTHR46344">
    <property type="entry name" value="OS02G0202900 PROTEIN"/>
    <property type="match status" value="1"/>
</dbReference>
<keyword evidence="2" id="KW-0677">Repeat</keyword>
<evidence type="ECO:0000313" key="4">
    <source>
        <dbReference type="EMBL" id="ATB48267.1"/>
    </source>
</evidence>
<accession>A0A250JXQ0</accession>
<dbReference type="KEGG" id="mmas:MYMAC_003893"/>
<proteinExistence type="predicted"/>
<dbReference type="RefSeq" id="WP_239988897.1">
    <property type="nucleotide sequence ID" value="NZ_CP022203.1"/>
</dbReference>
<dbReference type="PROSITE" id="PS51257">
    <property type="entry name" value="PROKAR_LIPOPROTEIN"/>
    <property type="match status" value="1"/>
</dbReference>
<dbReference type="Pfam" id="PF01344">
    <property type="entry name" value="Kelch_1"/>
    <property type="match status" value="3"/>
</dbReference>
<dbReference type="InterPro" id="IPR037293">
    <property type="entry name" value="Gal_Oxidase_central_sf"/>
</dbReference>
<name>A0A250JXQ0_9BACT</name>
<dbReference type="InterPro" id="IPR015915">
    <property type="entry name" value="Kelch-typ_b-propeller"/>
</dbReference>
<sequence>MKRIASFPSLLTLLACAACGPEAVEQAAPSPEVQTAALATPQWLAAAPALTALSDATGQVLVTGGPVGSASTAESELYAPKARAWSATAPLAVDRCLHTATELASGAVLVAGGSNTGMALASVESYNPASKTWSTLAAMNEPRSGHVAVRLPWGHVLVIGGNASTTVTTAELYDPVTNTWTPTGSLLKARSRFNATMLPTGKVVVTGGRDSTFDALTSTEVYNPATGTWFATGSMYTGRADHGAILMPDGRVLVAGGFQTVFPVTKYTSTAELYDPVTGTWTTTSNIEWTGRSDHTLNLLNSGLPIAVGGRFVAGLQFGAFSINGSNLYSPASGTWTYAGSLTTGRYFHESVVLPSGQLLTAGGESRTGGGMPVTTRLASAELYDPATSQWTSTASMLVPRANFTLTPLHTQEVLAVGCGPSGGPSAELYTP</sequence>
<keyword evidence="1" id="KW-0880">Kelch repeat</keyword>
<evidence type="ECO:0000313" key="5">
    <source>
        <dbReference type="Proteomes" id="UP000217343"/>
    </source>
</evidence>
<dbReference type="SUPFAM" id="SSF50965">
    <property type="entry name" value="Galactose oxidase, central domain"/>
    <property type="match status" value="1"/>
</dbReference>
<dbReference type="PANTHER" id="PTHR46344:SF27">
    <property type="entry name" value="KELCH REPEAT SUPERFAMILY PROTEIN"/>
    <property type="match status" value="1"/>
</dbReference>